<evidence type="ECO:0008006" key="5">
    <source>
        <dbReference type="Google" id="ProtNLM"/>
    </source>
</evidence>
<feature type="region of interest" description="Disordered" evidence="1">
    <location>
        <begin position="312"/>
        <end position="353"/>
    </location>
</feature>
<dbReference type="PROSITE" id="PS51257">
    <property type="entry name" value="PROKAR_LIPOPROTEIN"/>
    <property type="match status" value="1"/>
</dbReference>
<dbReference type="Proteomes" id="UP000199153">
    <property type="component" value="Unassembled WGS sequence"/>
</dbReference>
<dbReference type="STRING" id="287099.SAMN05660413_01737"/>
<sequence length="552" mass="60617">MMKNFKYYFSAIAIFAMLFTSCSTDDESSVIENQEQATLSFASALNDLMDNATKQSVGDLIPLCSDDAPAYVHVVLTGEENVGEMGDPLMIPVNETPIEEDGEMVYFTEESADLELTPGDYQLTYFAVFSEDDVLIWIAPVSGGELADFVDTPLPLDISLGAGVKKYVDVEVLCFDDRLVNEYGYLFFDIIGKEAFEYCFFVNYCDDDGRHYPGYYEVTITLDDGTVLYDGVTNTVSTEGEDPSAEPLCFALPNIASYGDDVEYIHYEVTLLDWDDVYGTVGEYTESGSLSRNDIEANFDGDDNVDYEHIRFNCGDTPPPADDDDDDVPNDDDNCPNVYNPDQENSDNDSHGDACDNCPFVDNEDQADTDGDGVGDACDQCPGEDDTIDDNDNGIPDCLEDDNGGGDDPVADLDDCETAFMVGNYTLQDLELGNARWGWALNFDGEDGTYEYNIYAGAAQNDTDKGTLVGVVTLEVDGDDVEVEIDLYGGVDAEGGHIYFDDEDAPTTTAPGQFGDELSEFDDIETWSTEYSGDGDFWLVVHLDVCPDESEL</sequence>
<dbReference type="Gene3D" id="4.10.1080.10">
    <property type="entry name" value="TSP type-3 repeat"/>
    <property type="match status" value="1"/>
</dbReference>
<keyword evidence="2" id="KW-0732">Signal</keyword>
<dbReference type="RefSeq" id="WP_139220613.1">
    <property type="nucleotide sequence ID" value="NZ_FOVL01000009.1"/>
</dbReference>
<dbReference type="InterPro" id="IPR028974">
    <property type="entry name" value="TSP_type-3_rpt"/>
</dbReference>
<dbReference type="OrthoDB" id="599464at2"/>
<gene>
    <name evidence="3" type="ORF">SAMN05660413_01737</name>
</gene>
<evidence type="ECO:0000313" key="3">
    <source>
        <dbReference type="EMBL" id="SFN58746.1"/>
    </source>
</evidence>
<dbReference type="PANTHER" id="PTHR10199">
    <property type="entry name" value="THROMBOSPONDIN"/>
    <property type="match status" value="1"/>
</dbReference>
<feature type="compositionally biased region" description="Acidic residues" evidence="1">
    <location>
        <begin position="321"/>
        <end position="334"/>
    </location>
</feature>
<dbReference type="PANTHER" id="PTHR10199:SF100">
    <property type="entry name" value="THROMBOSPONDIN, ISOFORM A"/>
    <property type="match status" value="1"/>
</dbReference>
<dbReference type="AlphaFoldDB" id="A0A1I5A8G7"/>
<feature type="chain" id="PRO_5011779453" description="Thrombospondin type 3 repeat-containing protein" evidence="2">
    <location>
        <begin position="26"/>
        <end position="552"/>
    </location>
</feature>
<protein>
    <recommendedName>
        <fullName evidence="5">Thrombospondin type 3 repeat-containing protein</fullName>
    </recommendedName>
</protein>
<dbReference type="EMBL" id="FOVL01000009">
    <property type="protein sequence ID" value="SFN58746.1"/>
    <property type="molecule type" value="Genomic_DNA"/>
</dbReference>
<reference evidence="3 4" key="1">
    <citation type="submission" date="2016-10" db="EMBL/GenBank/DDBJ databases">
        <authorList>
            <person name="de Groot N.N."/>
        </authorList>
    </citation>
    <scope>NUCLEOTIDE SEQUENCE [LARGE SCALE GENOMIC DNA]</scope>
    <source>
        <strain evidence="3 4">DSM 17794</strain>
    </source>
</reference>
<proteinExistence type="predicted"/>
<evidence type="ECO:0000313" key="4">
    <source>
        <dbReference type="Proteomes" id="UP000199153"/>
    </source>
</evidence>
<evidence type="ECO:0000256" key="1">
    <source>
        <dbReference type="SAM" id="MobiDB-lite"/>
    </source>
</evidence>
<evidence type="ECO:0000256" key="2">
    <source>
        <dbReference type="SAM" id="SignalP"/>
    </source>
</evidence>
<dbReference type="GO" id="GO:0005509">
    <property type="term" value="F:calcium ion binding"/>
    <property type="evidence" value="ECO:0007669"/>
    <property type="project" value="InterPro"/>
</dbReference>
<keyword evidence="4" id="KW-1185">Reference proteome</keyword>
<accession>A0A1I5A8G7</accession>
<feature type="compositionally biased region" description="Acidic residues" evidence="1">
    <location>
        <begin position="382"/>
        <end position="409"/>
    </location>
</feature>
<name>A0A1I5A8G7_9FLAO</name>
<feature type="signal peptide" evidence="2">
    <location>
        <begin position="1"/>
        <end position="25"/>
    </location>
</feature>
<organism evidence="3 4">
    <name type="scientific">Salegentibacter flavus</name>
    <dbReference type="NCBI Taxonomy" id="287099"/>
    <lineage>
        <taxon>Bacteria</taxon>
        <taxon>Pseudomonadati</taxon>
        <taxon>Bacteroidota</taxon>
        <taxon>Flavobacteriia</taxon>
        <taxon>Flavobacteriales</taxon>
        <taxon>Flavobacteriaceae</taxon>
        <taxon>Salegentibacter</taxon>
    </lineage>
</organism>
<feature type="region of interest" description="Disordered" evidence="1">
    <location>
        <begin position="366"/>
        <end position="409"/>
    </location>
</feature>